<dbReference type="InterPro" id="IPR036291">
    <property type="entry name" value="NAD(P)-bd_dom_sf"/>
</dbReference>
<dbReference type="GO" id="GO:0005509">
    <property type="term" value="F:calcium ion binding"/>
    <property type="evidence" value="ECO:0007669"/>
    <property type="project" value="InterPro"/>
</dbReference>
<evidence type="ECO:0000313" key="15">
    <source>
        <dbReference type="Proteomes" id="UP001153069"/>
    </source>
</evidence>
<proteinExistence type="predicted"/>
<evidence type="ECO:0000256" key="2">
    <source>
        <dbReference type="ARBA" id="ARBA00022448"/>
    </source>
</evidence>
<dbReference type="EMBL" id="CAICTM010000313">
    <property type="protein sequence ID" value="CAB9507628.1"/>
    <property type="molecule type" value="Genomic_DNA"/>
</dbReference>
<feature type="transmembrane region" description="Helical" evidence="11">
    <location>
        <begin position="531"/>
        <end position="552"/>
    </location>
</feature>
<evidence type="ECO:0000313" key="14">
    <source>
        <dbReference type="EMBL" id="CAB9507628.1"/>
    </source>
</evidence>
<evidence type="ECO:0000256" key="10">
    <source>
        <dbReference type="SAM" id="MobiDB-lite"/>
    </source>
</evidence>
<keyword evidence="5 11" id="KW-0812">Transmembrane</keyword>
<keyword evidence="7 11" id="KW-1133">Transmembrane helix</keyword>
<feature type="transmembrane region" description="Helical" evidence="11">
    <location>
        <begin position="283"/>
        <end position="302"/>
    </location>
</feature>
<keyword evidence="2" id="KW-0813">Transport</keyword>
<dbReference type="AlphaFoldDB" id="A0A9N8HEQ0"/>
<accession>A0A9N8HEQ0</accession>
<dbReference type="SUPFAM" id="SSF51735">
    <property type="entry name" value="NAD(P)-binding Rossmann-fold domains"/>
    <property type="match status" value="1"/>
</dbReference>
<dbReference type="InterPro" id="IPR038770">
    <property type="entry name" value="Na+/solute_symporter_sf"/>
</dbReference>
<evidence type="ECO:0000259" key="12">
    <source>
        <dbReference type="PROSITE" id="PS50222"/>
    </source>
</evidence>
<dbReference type="Pfam" id="PF00999">
    <property type="entry name" value="Na_H_Exchanger"/>
    <property type="match status" value="1"/>
</dbReference>
<evidence type="ECO:0000256" key="7">
    <source>
        <dbReference type="ARBA" id="ARBA00022989"/>
    </source>
</evidence>
<dbReference type="PROSITE" id="PS51201">
    <property type="entry name" value="RCK_N"/>
    <property type="match status" value="1"/>
</dbReference>
<evidence type="ECO:0000256" key="3">
    <source>
        <dbReference type="ARBA" id="ARBA00022449"/>
    </source>
</evidence>
<keyword evidence="9 11" id="KW-0472">Membrane</keyword>
<feature type="transmembrane region" description="Helical" evidence="11">
    <location>
        <begin position="457"/>
        <end position="480"/>
    </location>
</feature>
<dbReference type="InterPro" id="IPR002048">
    <property type="entry name" value="EF_hand_dom"/>
</dbReference>
<feature type="transmembrane region" description="Helical" evidence="11">
    <location>
        <begin position="236"/>
        <end position="259"/>
    </location>
</feature>
<name>A0A9N8HEQ0_9STRA</name>
<evidence type="ECO:0000256" key="6">
    <source>
        <dbReference type="ARBA" id="ARBA00022958"/>
    </source>
</evidence>
<dbReference type="OrthoDB" id="4834at2759"/>
<comment type="subcellular location">
    <subcellularLocation>
        <location evidence="1">Membrane</location>
        <topology evidence="1">Multi-pass membrane protein</topology>
    </subcellularLocation>
</comment>
<dbReference type="GO" id="GO:0006813">
    <property type="term" value="P:potassium ion transport"/>
    <property type="evidence" value="ECO:0007669"/>
    <property type="project" value="UniProtKB-KW"/>
</dbReference>
<dbReference type="PANTHER" id="PTHR46157">
    <property type="entry name" value="K(+) EFFLUX ANTIPORTER 3, CHLOROPLASTIC"/>
    <property type="match status" value="1"/>
</dbReference>
<dbReference type="PANTHER" id="PTHR46157:SF4">
    <property type="entry name" value="K(+) EFFLUX ANTIPORTER 3, CHLOROPLASTIC"/>
    <property type="match status" value="1"/>
</dbReference>
<feature type="transmembrane region" description="Helical" evidence="11">
    <location>
        <begin position="314"/>
        <end position="339"/>
    </location>
</feature>
<dbReference type="InterPro" id="IPR003148">
    <property type="entry name" value="RCK_N"/>
</dbReference>
<organism evidence="14 15">
    <name type="scientific">Seminavis robusta</name>
    <dbReference type="NCBI Taxonomy" id="568900"/>
    <lineage>
        <taxon>Eukaryota</taxon>
        <taxon>Sar</taxon>
        <taxon>Stramenopiles</taxon>
        <taxon>Ochrophyta</taxon>
        <taxon>Bacillariophyta</taxon>
        <taxon>Bacillariophyceae</taxon>
        <taxon>Bacillariophycidae</taxon>
        <taxon>Naviculales</taxon>
        <taxon>Naviculaceae</taxon>
        <taxon>Seminavis</taxon>
    </lineage>
</organism>
<dbReference type="PROSITE" id="PS50222">
    <property type="entry name" value="EF_HAND_2"/>
    <property type="match status" value="1"/>
</dbReference>
<dbReference type="Pfam" id="PF02254">
    <property type="entry name" value="TrkA_N"/>
    <property type="match status" value="1"/>
</dbReference>
<sequence length="862" mass="92123">MDRMPLLPTAKAEKLRIVPLRLENPRRWQRVVGTGVTLLSFTCQAAHGFTVPTAANSRSRRPEPGRTHPSSSQRLHMMIQPDLHSLSEVVHHGMTSSSHILSESQQLLAAAPQKILSLPFEDMGKDLFDSLNVGKAIGRNVGTIPDKTISIVLDSLGRDILVFLTASVVVTLLSKAWNITPILGYLAAGALLGPHALDIFANTKADVELGDFGILFLLFSEGLEVSSARLTQLTRYLPLGFAQISLCTGVITAAILGGFPELLRELSIPIQATFIQEINPVEAVIVAIAGTLSTSAFVFPVLKERGWEEEPSGEAATSVLLLQDLMVAPLLVLLPYLVGQDATDFTAIGFLTAKAVLGFGATLYVGRYVIAKLFDWVSKANSAETFVALCLLVSAGMGTIAKSLGLTDTAGAFAAGVLLANTGFRAQIQADILPFKGILLGVFFMDAGSTFDIELALAAWPTILAGVVTLISLKAATMALATRVPEWMEPNRLPRAEGIKLSILLAGGGEFAFVVLALAERLGVISPDLSGVLTAIILITMGLTPLLGDFAATAAERILLEDANENEDCECRPWTETGVVPSQPIVVCGYGDVGHAVLHSLAEANDVLMLASSGNAEVANGEDNTLPTCETPFIVAFDNDPKLLEKSVLVEDDTAVLMFGDGSNPAVIEASGIEQPQAIFVCYDEHNNNLAATSRLSRGFPSAPIYVRAQTRKEAESLKLAGATEAVVESDELARSAVALMRTSYITNVPVFDKSLGLKKQLRRLAAAEAGISVDDVDCLLETYESLDQDGNGVQVDEVVAFLRRTNTGLRNDEDTKRVEAWFDASGLSGSISSLEFFQLYGRAPDYVQQAFACGKVQQKVQ</sequence>
<reference evidence="14" key="1">
    <citation type="submission" date="2020-06" db="EMBL/GenBank/DDBJ databases">
        <authorList>
            <consortium name="Plant Systems Biology data submission"/>
        </authorList>
    </citation>
    <scope>NUCLEOTIDE SEQUENCE</scope>
    <source>
        <strain evidence="14">D6</strain>
    </source>
</reference>
<dbReference type="Proteomes" id="UP001153069">
    <property type="component" value="Unassembled WGS sequence"/>
</dbReference>
<dbReference type="InterPro" id="IPR006153">
    <property type="entry name" value="Cation/H_exchanger_TM"/>
</dbReference>
<evidence type="ECO:0000256" key="5">
    <source>
        <dbReference type="ARBA" id="ARBA00022692"/>
    </source>
</evidence>
<feature type="transmembrane region" description="Helical" evidence="11">
    <location>
        <begin position="386"/>
        <end position="404"/>
    </location>
</feature>
<protein>
    <submittedName>
        <fullName evidence="14">Regulated potassium-efflux system protein</fullName>
    </submittedName>
</protein>
<feature type="transmembrane region" description="Helical" evidence="11">
    <location>
        <begin position="501"/>
        <end position="519"/>
    </location>
</feature>
<dbReference type="Gene3D" id="1.20.1530.20">
    <property type="match status" value="1"/>
</dbReference>
<evidence type="ECO:0000256" key="4">
    <source>
        <dbReference type="ARBA" id="ARBA00022538"/>
    </source>
</evidence>
<keyword evidence="15" id="KW-1185">Reference proteome</keyword>
<evidence type="ECO:0000256" key="11">
    <source>
        <dbReference type="SAM" id="Phobius"/>
    </source>
</evidence>
<evidence type="ECO:0000259" key="13">
    <source>
        <dbReference type="PROSITE" id="PS51201"/>
    </source>
</evidence>
<feature type="domain" description="RCK N-terminal" evidence="13">
    <location>
        <begin position="582"/>
        <end position="728"/>
    </location>
</feature>
<evidence type="ECO:0000256" key="1">
    <source>
        <dbReference type="ARBA" id="ARBA00004141"/>
    </source>
</evidence>
<dbReference type="GO" id="GO:1902600">
    <property type="term" value="P:proton transmembrane transport"/>
    <property type="evidence" value="ECO:0007669"/>
    <property type="project" value="InterPro"/>
</dbReference>
<keyword evidence="8" id="KW-0406">Ion transport</keyword>
<keyword evidence="6" id="KW-0630">Potassium</keyword>
<feature type="transmembrane region" description="Helical" evidence="11">
    <location>
        <begin position="345"/>
        <end position="365"/>
    </location>
</feature>
<keyword evidence="3" id="KW-0050">Antiport</keyword>
<feature type="region of interest" description="Disordered" evidence="10">
    <location>
        <begin position="52"/>
        <end position="74"/>
    </location>
</feature>
<dbReference type="GO" id="GO:0016020">
    <property type="term" value="C:membrane"/>
    <property type="evidence" value="ECO:0007669"/>
    <property type="project" value="UniProtKB-SubCell"/>
</dbReference>
<evidence type="ECO:0000256" key="8">
    <source>
        <dbReference type="ARBA" id="ARBA00023065"/>
    </source>
</evidence>
<dbReference type="GO" id="GO:0015297">
    <property type="term" value="F:antiporter activity"/>
    <property type="evidence" value="ECO:0007669"/>
    <property type="project" value="UniProtKB-KW"/>
</dbReference>
<comment type="caution">
    <text evidence="14">The sequence shown here is derived from an EMBL/GenBank/DDBJ whole genome shotgun (WGS) entry which is preliminary data.</text>
</comment>
<gene>
    <name evidence="14" type="ORF">SEMRO_314_G115000.1</name>
</gene>
<evidence type="ECO:0000256" key="9">
    <source>
        <dbReference type="ARBA" id="ARBA00023136"/>
    </source>
</evidence>
<keyword evidence="4" id="KW-0633">Potassium transport</keyword>
<feature type="domain" description="EF-hand" evidence="12">
    <location>
        <begin position="775"/>
        <end position="809"/>
    </location>
</feature>
<dbReference type="Gene3D" id="3.40.50.720">
    <property type="entry name" value="NAD(P)-binding Rossmann-like Domain"/>
    <property type="match status" value="1"/>
</dbReference>